<comment type="caution">
    <text evidence="2">The sequence shown here is derived from an EMBL/GenBank/DDBJ whole genome shotgun (WGS) entry which is preliminary data.</text>
</comment>
<gene>
    <name evidence="2" type="ORF">SDC9_110771</name>
</gene>
<feature type="transmembrane region" description="Helical" evidence="1">
    <location>
        <begin position="36"/>
        <end position="59"/>
    </location>
</feature>
<evidence type="ECO:0000256" key="1">
    <source>
        <dbReference type="SAM" id="Phobius"/>
    </source>
</evidence>
<accession>A0A645BEX8</accession>
<dbReference type="Pfam" id="PF06210">
    <property type="entry name" value="DUF1003"/>
    <property type="match status" value="1"/>
</dbReference>
<keyword evidence="1" id="KW-0472">Membrane</keyword>
<keyword evidence="1" id="KW-0812">Transmembrane</keyword>
<name>A0A645BEX8_9ZZZZ</name>
<protein>
    <recommendedName>
        <fullName evidence="3">Cyclic nucleotide-binding protein</fullName>
    </recommendedName>
</protein>
<evidence type="ECO:0000313" key="2">
    <source>
        <dbReference type="EMBL" id="MPM63887.1"/>
    </source>
</evidence>
<reference evidence="2" key="1">
    <citation type="submission" date="2019-08" db="EMBL/GenBank/DDBJ databases">
        <authorList>
            <person name="Kucharzyk K."/>
            <person name="Murdoch R.W."/>
            <person name="Higgins S."/>
            <person name="Loffler F."/>
        </authorList>
    </citation>
    <scope>NUCLEOTIDE SEQUENCE</scope>
</reference>
<dbReference type="InterPro" id="IPR010406">
    <property type="entry name" value="DUF1003"/>
</dbReference>
<organism evidence="2">
    <name type="scientific">bioreactor metagenome</name>
    <dbReference type="NCBI Taxonomy" id="1076179"/>
    <lineage>
        <taxon>unclassified sequences</taxon>
        <taxon>metagenomes</taxon>
        <taxon>ecological metagenomes</taxon>
    </lineage>
</organism>
<dbReference type="PANTHER" id="PTHR41386:SF1">
    <property type="entry name" value="MEMBRANE PROTEIN"/>
    <property type="match status" value="1"/>
</dbReference>
<sequence length="142" mass="16567">MAEFTGSWKFIAIFTAIVLAWGIANTRLILTEPFDPYPYVFLNLILACISSIQAPIIMMSQNREAQKDRLRAENEYLINTKSEIILEDLHMKIDNIINRQHILEDEMENMIGLIETLRKEIVLRREPNGAKNNRKEESDLYN</sequence>
<dbReference type="AlphaFoldDB" id="A0A645BEX8"/>
<proteinExistence type="predicted"/>
<feature type="transmembrane region" description="Helical" evidence="1">
    <location>
        <begin position="7"/>
        <end position="24"/>
    </location>
</feature>
<evidence type="ECO:0008006" key="3">
    <source>
        <dbReference type="Google" id="ProtNLM"/>
    </source>
</evidence>
<dbReference type="EMBL" id="VSSQ01019656">
    <property type="protein sequence ID" value="MPM63887.1"/>
    <property type="molecule type" value="Genomic_DNA"/>
</dbReference>
<dbReference type="PANTHER" id="PTHR41386">
    <property type="entry name" value="INTEGRAL MEMBRANE PROTEIN-RELATED"/>
    <property type="match status" value="1"/>
</dbReference>
<keyword evidence="1" id="KW-1133">Transmembrane helix</keyword>